<sequence>MFKVYMFTSTYRHIYKLSFYTPLFMLCNVIHQYARKQVDASCELSNPKKGQLLSSKYLAKNTFFTDTNLHGDFCCPP</sequence>
<proteinExistence type="predicted"/>
<dbReference type="AlphaFoldDB" id="A0AAV6ZWD0"/>
<name>A0AAV6ZWD0_ENGPU</name>
<evidence type="ECO:0000313" key="1">
    <source>
        <dbReference type="EMBL" id="KAG8553629.1"/>
    </source>
</evidence>
<comment type="caution">
    <text evidence="1">The sequence shown here is derived from an EMBL/GenBank/DDBJ whole genome shotgun (WGS) entry which is preliminary data.</text>
</comment>
<protein>
    <submittedName>
        <fullName evidence="1">Uncharacterized protein</fullName>
    </submittedName>
</protein>
<gene>
    <name evidence="1" type="ORF">GDO81_003493</name>
</gene>
<keyword evidence="2" id="KW-1185">Reference proteome</keyword>
<accession>A0AAV6ZWD0</accession>
<organism evidence="1 2">
    <name type="scientific">Engystomops pustulosus</name>
    <name type="common">Tungara frog</name>
    <name type="synonym">Physalaemus pustulosus</name>
    <dbReference type="NCBI Taxonomy" id="76066"/>
    <lineage>
        <taxon>Eukaryota</taxon>
        <taxon>Metazoa</taxon>
        <taxon>Chordata</taxon>
        <taxon>Craniata</taxon>
        <taxon>Vertebrata</taxon>
        <taxon>Euteleostomi</taxon>
        <taxon>Amphibia</taxon>
        <taxon>Batrachia</taxon>
        <taxon>Anura</taxon>
        <taxon>Neobatrachia</taxon>
        <taxon>Hyloidea</taxon>
        <taxon>Leptodactylidae</taxon>
        <taxon>Leiuperinae</taxon>
        <taxon>Engystomops</taxon>
    </lineage>
</organism>
<dbReference type="EMBL" id="WNYA01000010">
    <property type="protein sequence ID" value="KAG8553629.1"/>
    <property type="molecule type" value="Genomic_DNA"/>
</dbReference>
<evidence type="ECO:0000313" key="2">
    <source>
        <dbReference type="Proteomes" id="UP000824782"/>
    </source>
</evidence>
<reference evidence="1" key="1">
    <citation type="thesis" date="2020" institute="ProQuest LLC" country="789 East Eisenhower Parkway, Ann Arbor, MI, USA">
        <title>Comparative Genomics and Chromosome Evolution.</title>
        <authorList>
            <person name="Mudd A.B."/>
        </authorList>
    </citation>
    <scope>NUCLEOTIDE SEQUENCE</scope>
    <source>
        <strain evidence="1">237g6f4</strain>
        <tissue evidence="1">Blood</tissue>
    </source>
</reference>
<dbReference type="Proteomes" id="UP000824782">
    <property type="component" value="Unassembled WGS sequence"/>
</dbReference>